<dbReference type="AlphaFoldDB" id="A0A6G3XFJ8"/>
<dbReference type="GO" id="GO:0003677">
    <property type="term" value="F:DNA binding"/>
    <property type="evidence" value="ECO:0007669"/>
    <property type="project" value="InterPro"/>
</dbReference>
<feature type="non-terminal residue" evidence="2">
    <location>
        <position position="102"/>
    </location>
</feature>
<accession>A0A6G3XFJ8</accession>
<evidence type="ECO:0000313" key="2">
    <source>
        <dbReference type="EMBL" id="NEE16579.1"/>
    </source>
</evidence>
<organism evidence="2">
    <name type="scientific">Streptomyces sp. SID7499</name>
    <dbReference type="NCBI Taxonomy" id="2706086"/>
    <lineage>
        <taxon>Bacteria</taxon>
        <taxon>Bacillati</taxon>
        <taxon>Actinomycetota</taxon>
        <taxon>Actinomycetes</taxon>
        <taxon>Kitasatosporales</taxon>
        <taxon>Streptomycetaceae</taxon>
        <taxon>Streptomyces</taxon>
    </lineage>
</organism>
<dbReference type="Pfam" id="PF13454">
    <property type="entry name" value="NAD_binding_9"/>
    <property type="match status" value="1"/>
</dbReference>
<gene>
    <name evidence="2" type="ORF">G3M58_60225</name>
</gene>
<dbReference type="PROSITE" id="PS51702">
    <property type="entry name" value="HTH_MU"/>
    <property type="match status" value="1"/>
</dbReference>
<dbReference type="EMBL" id="JAAGMN010006191">
    <property type="protein sequence ID" value="NEE16579.1"/>
    <property type="molecule type" value="Genomic_DNA"/>
</dbReference>
<proteinExistence type="predicted"/>
<dbReference type="InterPro" id="IPR003314">
    <property type="entry name" value="Mu-type_HTH"/>
</dbReference>
<protein>
    <submittedName>
        <fullName evidence="2">FAD/NAD(P)-binding protein</fullName>
    </submittedName>
</protein>
<reference evidence="2" key="1">
    <citation type="submission" date="2020-01" db="EMBL/GenBank/DDBJ databases">
        <title>Insect and environment-associated Actinomycetes.</title>
        <authorList>
            <person name="Currrie C."/>
            <person name="Chevrette M."/>
            <person name="Carlson C."/>
            <person name="Stubbendieck R."/>
            <person name="Wendt-Pienkowski E."/>
        </authorList>
    </citation>
    <scope>NUCLEOTIDE SEQUENCE</scope>
    <source>
        <strain evidence="2">SID7499</strain>
    </source>
</reference>
<name>A0A6G3XFJ8_9ACTN</name>
<sequence>MIGAGPRGISVVERLCANAGLPYLRERRYAVHLVDPFPSGGQVWRTGQRSELLMNTVASQITLYCDESVVCAGPVVPGPSLHQWATLLEELGSGGLPADVRR</sequence>
<dbReference type="InterPro" id="IPR038732">
    <property type="entry name" value="HpyO/CreE_NAD-binding"/>
</dbReference>
<evidence type="ECO:0000259" key="1">
    <source>
        <dbReference type="PROSITE" id="PS51702"/>
    </source>
</evidence>
<feature type="domain" description="HTH Mu-type" evidence="1">
    <location>
        <begin position="81"/>
        <end position="102"/>
    </location>
</feature>
<comment type="caution">
    <text evidence="2">The sequence shown here is derived from an EMBL/GenBank/DDBJ whole genome shotgun (WGS) entry which is preliminary data.</text>
</comment>